<dbReference type="SFLD" id="SFLDS00003">
    <property type="entry name" value="Haloacid_Dehalogenase"/>
    <property type="match status" value="1"/>
</dbReference>
<dbReference type="Gene3D" id="3.40.50.1000">
    <property type="entry name" value="HAD superfamily/HAD-like"/>
    <property type="match status" value="1"/>
</dbReference>
<dbReference type="Proteomes" id="UP000054092">
    <property type="component" value="Unassembled WGS sequence"/>
</dbReference>
<protein>
    <submittedName>
        <fullName evidence="2">ADP-heptose synthase, bifunctional sugar kinase/adenylyltransferase</fullName>
    </submittedName>
</protein>
<dbReference type="SUPFAM" id="SSF53613">
    <property type="entry name" value="Ribokinase-like"/>
    <property type="match status" value="1"/>
</dbReference>
<dbReference type="EMBL" id="LGGP01000291">
    <property type="protein sequence ID" value="KUK79152.1"/>
    <property type="molecule type" value="Genomic_DNA"/>
</dbReference>
<name>A0A117M1G5_9BACT</name>
<dbReference type="SUPFAM" id="SSF56784">
    <property type="entry name" value="HAD-like"/>
    <property type="match status" value="1"/>
</dbReference>
<feature type="domain" description="Carbohydrate kinase PfkB" evidence="1">
    <location>
        <begin position="232"/>
        <end position="321"/>
    </location>
</feature>
<dbReference type="SFLD" id="SFLDG01129">
    <property type="entry name" value="C1.5:_HAD__Beta-PGM__Phosphata"/>
    <property type="match status" value="1"/>
</dbReference>
<comment type="caution">
    <text evidence="2">The sequence shown here is derived from an EMBL/GenBank/DDBJ whole genome shotgun (WGS) entry which is preliminary data.</text>
</comment>
<accession>A0A117M1G5</accession>
<dbReference type="Pfam" id="PF00702">
    <property type="entry name" value="Hydrolase"/>
    <property type="match status" value="1"/>
</dbReference>
<dbReference type="GO" id="GO:0005829">
    <property type="term" value="C:cytosol"/>
    <property type="evidence" value="ECO:0007669"/>
    <property type="project" value="TreeGrafter"/>
</dbReference>
<evidence type="ECO:0000313" key="3">
    <source>
        <dbReference type="Proteomes" id="UP000054092"/>
    </source>
</evidence>
<dbReference type="CDD" id="cd01427">
    <property type="entry name" value="HAD_like"/>
    <property type="match status" value="1"/>
</dbReference>
<dbReference type="AlphaFoldDB" id="A0A117M1G5"/>
<feature type="domain" description="Carbohydrate kinase PfkB" evidence="1">
    <location>
        <begin position="48"/>
        <end position="119"/>
    </location>
</feature>
<dbReference type="InterPro" id="IPR036412">
    <property type="entry name" value="HAD-like_sf"/>
</dbReference>
<dbReference type="PATRIC" id="fig|1184387.3.peg.1952"/>
<organism evidence="2 3">
    <name type="scientific">Mesotoga prima</name>
    <dbReference type="NCBI Taxonomy" id="1184387"/>
    <lineage>
        <taxon>Bacteria</taxon>
        <taxon>Thermotogati</taxon>
        <taxon>Thermotogota</taxon>
        <taxon>Thermotogae</taxon>
        <taxon>Kosmotogales</taxon>
        <taxon>Kosmotogaceae</taxon>
        <taxon>Mesotoga</taxon>
    </lineage>
</organism>
<dbReference type="GO" id="GO:0033785">
    <property type="term" value="F:heptose 7-phosphate kinase activity"/>
    <property type="evidence" value="ECO:0007669"/>
    <property type="project" value="TreeGrafter"/>
</dbReference>
<dbReference type="Gene3D" id="3.40.1190.20">
    <property type="match status" value="1"/>
</dbReference>
<keyword evidence="2" id="KW-0808">Transferase</keyword>
<evidence type="ECO:0000313" key="2">
    <source>
        <dbReference type="EMBL" id="KUK79152.1"/>
    </source>
</evidence>
<keyword evidence="2" id="KW-0548">Nucleotidyltransferase</keyword>
<dbReference type="InterPro" id="IPR011611">
    <property type="entry name" value="PfkB_dom"/>
</dbReference>
<gene>
    <name evidence="2" type="ORF">XD94_1471</name>
</gene>
<keyword evidence="2" id="KW-0418">Kinase</keyword>
<dbReference type="InterPro" id="IPR023214">
    <property type="entry name" value="HAD_sf"/>
</dbReference>
<dbReference type="GO" id="GO:0033786">
    <property type="term" value="F:heptose-1-phosphate adenylyltransferase activity"/>
    <property type="evidence" value="ECO:0007669"/>
    <property type="project" value="TreeGrafter"/>
</dbReference>
<evidence type="ECO:0000259" key="1">
    <source>
        <dbReference type="Pfam" id="PF00294"/>
    </source>
</evidence>
<sequence length="611" mass="68088">MSSMNEKKPRILVIGDLFLDRYVYYDPALSKPSLETGLMTVTGIKEEFSPGAAGNVAKNLAMLDVEVIVLGPVGCDGRQYDLERELSKYGIYTQFLIKSQAHVTPVYTKFINVNTGEEDLPRLDIPPTGLNETSKAEMIGAIELLVPTVDAVVVEDQADIPGRGCVDGEILCRLLEMRTRFRDKPFVADSRIKPEAFTGFLVKSNMNEFISGLKRMSILDQDKSEVPDKILVQQYLADFSRRVESPVVVTAGEDGSFCFEYGVLNRVFRLEGEVRDACGAGDAYTAALTVDHCSVENALLDSARMATKAAALCVSQKGTGTLSMQALSELSEPEYSEIDDPSIFRNSCRLPGNVKRVLFDFDGTISLLREGWQPIMRDLMIRFITGKKEIKEEVLSRIMVEVNEFIAETTGLQTILQMEGLRKLVGQYGFVPPDEILTPLEYKKIYTGYLKEIVKKRINENVKSRYLLRGALEFLKALRRRGVTFLVASGTDKEDVIKETKYLGVHSYMNGGVFGALNSIEEYSKKKVIERLMKEERIRPDELVVIGDGPVEITVGREAGAFTVGVASNEKAGFGWNKEKFERLEKAGADVIIPDFSSRASLTKLIFKNEI</sequence>
<dbReference type="PANTHER" id="PTHR46969:SF1">
    <property type="entry name" value="BIFUNCTIONAL PROTEIN HLDE"/>
    <property type="match status" value="1"/>
</dbReference>
<reference evidence="3" key="1">
    <citation type="journal article" date="2015" name="MBio">
        <title>Genome-Resolved Metagenomic Analysis Reveals Roles for Candidate Phyla and Other Microbial Community Members in Biogeochemical Transformations in Oil Reservoirs.</title>
        <authorList>
            <person name="Hu P."/>
            <person name="Tom L."/>
            <person name="Singh A."/>
            <person name="Thomas B.C."/>
            <person name="Baker B.J."/>
            <person name="Piceno Y.M."/>
            <person name="Andersen G.L."/>
            <person name="Banfield J.F."/>
        </authorList>
    </citation>
    <scope>NUCLEOTIDE SEQUENCE [LARGE SCALE GENOMIC DNA]</scope>
</reference>
<dbReference type="Pfam" id="PF00294">
    <property type="entry name" value="PfkB"/>
    <property type="match status" value="2"/>
</dbReference>
<proteinExistence type="predicted"/>
<dbReference type="InterPro" id="IPR029056">
    <property type="entry name" value="Ribokinase-like"/>
</dbReference>
<dbReference type="PANTHER" id="PTHR46969">
    <property type="entry name" value="BIFUNCTIONAL PROTEIN HLDE"/>
    <property type="match status" value="1"/>
</dbReference>